<evidence type="ECO:0000313" key="2">
    <source>
        <dbReference type="EMBL" id="TJZ84424.1"/>
    </source>
</evidence>
<reference evidence="2 3" key="1">
    <citation type="submission" date="2019-04" db="EMBL/GenBank/DDBJ databases">
        <authorList>
            <person name="Li J."/>
        </authorList>
    </citation>
    <scope>NUCLEOTIDE SEQUENCE [LARGE SCALE GENOMIC DNA]</scope>
    <source>
        <strain evidence="2 3">CCTCC AB2016182</strain>
    </source>
</reference>
<dbReference type="Pfam" id="PF13469">
    <property type="entry name" value="Sulfotransfer_3"/>
    <property type="match status" value="1"/>
</dbReference>
<dbReference type="SUPFAM" id="SSF52540">
    <property type="entry name" value="P-loop containing nucleoside triphosphate hydrolases"/>
    <property type="match status" value="1"/>
</dbReference>
<protein>
    <submittedName>
        <fullName evidence="2">Sulfotransferase</fullName>
    </submittedName>
</protein>
<evidence type="ECO:0000313" key="3">
    <source>
        <dbReference type="Proteomes" id="UP000306223"/>
    </source>
</evidence>
<dbReference type="InterPro" id="IPR027417">
    <property type="entry name" value="P-loop_NTPase"/>
</dbReference>
<gene>
    <name evidence="2" type="ORF">FA740_09855</name>
</gene>
<organism evidence="2 3">
    <name type="scientific">Paracoccus hibiscisoli</name>
    <dbReference type="NCBI Taxonomy" id="2023261"/>
    <lineage>
        <taxon>Bacteria</taxon>
        <taxon>Pseudomonadati</taxon>
        <taxon>Pseudomonadota</taxon>
        <taxon>Alphaproteobacteria</taxon>
        <taxon>Rhodobacterales</taxon>
        <taxon>Paracoccaceae</taxon>
        <taxon>Paracoccus</taxon>
    </lineage>
</organism>
<accession>A0A4U0R8E7</accession>
<sequence>MHHRYVFVGGLHRSGTSVLARAIAAHPEVSAIRDAPVPENEGCYLQGAIPHTALHGRPMHFAADPAQHLTEGHPLDSLATRQRMEADWQPWFDPDRPWRVEKSPVNLTRMRLYQQLFPLSQFVVILRHPQAVAAAVGGWVSDPAPALIDHWLAAHHRMAQDLAHLHAALVLRYEDLVADPAGTLARVMAFLSLTPTAPPEPLTDGNARHAPDVPRMSSAQIRAAARWGYGPDLEVTPWQPLVSHPLRAVRDRVAVPA</sequence>
<dbReference type="EMBL" id="SUNH01000012">
    <property type="protein sequence ID" value="TJZ84424.1"/>
    <property type="molecule type" value="Genomic_DNA"/>
</dbReference>
<dbReference type="PANTHER" id="PTHR12788">
    <property type="entry name" value="PROTEIN-TYROSINE SULFOTRANSFERASE 2"/>
    <property type="match status" value="1"/>
</dbReference>
<dbReference type="GO" id="GO:0008476">
    <property type="term" value="F:protein-tyrosine sulfotransferase activity"/>
    <property type="evidence" value="ECO:0007669"/>
    <property type="project" value="InterPro"/>
</dbReference>
<dbReference type="PANTHER" id="PTHR12788:SF10">
    <property type="entry name" value="PROTEIN-TYROSINE SULFOTRANSFERASE"/>
    <property type="match status" value="1"/>
</dbReference>
<dbReference type="RefSeq" id="WP_136856602.1">
    <property type="nucleotide sequence ID" value="NZ_SUNH01000012.1"/>
</dbReference>
<dbReference type="OrthoDB" id="9777890at2"/>
<dbReference type="AlphaFoldDB" id="A0A4U0R8E7"/>
<name>A0A4U0R8E7_9RHOB</name>
<dbReference type="Proteomes" id="UP000306223">
    <property type="component" value="Unassembled WGS sequence"/>
</dbReference>
<keyword evidence="3" id="KW-1185">Reference proteome</keyword>
<comment type="caution">
    <text evidence="2">The sequence shown here is derived from an EMBL/GenBank/DDBJ whole genome shotgun (WGS) entry which is preliminary data.</text>
</comment>
<keyword evidence="1 2" id="KW-0808">Transferase</keyword>
<dbReference type="InterPro" id="IPR026634">
    <property type="entry name" value="TPST-like"/>
</dbReference>
<proteinExistence type="predicted"/>
<dbReference type="Gene3D" id="3.40.50.300">
    <property type="entry name" value="P-loop containing nucleotide triphosphate hydrolases"/>
    <property type="match status" value="1"/>
</dbReference>
<evidence type="ECO:0000256" key="1">
    <source>
        <dbReference type="ARBA" id="ARBA00022679"/>
    </source>
</evidence>